<gene>
    <name evidence="1" type="ORF">VOLCADRAFT_98047</name>
</gene>
<dbReference type="EMBL" id="GL378388">
    <property type="protein sequence ID" value="EFJ41938.1"/>
    <property type="molecule type" value="Genomic_DNA"/>
</dbReference>
<dbReference type="InParanoid" id="D8UEB0"/>
<name>D8UEB0_VOLCA</name>
<evidence type="ECO:0000313" key="2">
    <source>
        <dbReference type="Proteomes" id="UP000001058"/>
    </source>
</evidence>
<dbReference type="AlphaFoldDB" id="D8UEB0"/>
<organism evidence="2">
    <name type="scientific">Volvox carteri f. nagariensis</name>
    <dbReference type="NCBI Taxonomy" id="3068"/>
    <lineage>
        <taxon>Eukaryota</taxon>
        <taxon>Viridiplantae</taxon>
        <taxon>Chlorophyta</taxon>
        <taxon>core chlorophytes</taxon>
        <taxon>Chlorophyceae</taxon>
        <taxon>CS clade</taxon>
        <taxon>Chlamydomonadales</taxon>
        <taxon>Volvocaceae</taxon>
        <taxon>Volvox</taxon>
    </lineage>
</organism>
<dbReference type="Proteomes" id="UP000001058">
    <property type="component" value="Unassembled WGS sequence"/>
</dbReference>
<accession>D8UEB0</accession>
<dbReference type="KEGG" id="vcn:VOLCADRAFT_98047"/>
<dbReference type="RefSeq" id="XP_002956975.1">
    <property type="nucleotide sequence ID" value="XM_002956929.1"/>
</dbReference>
<dbReference type="GeneID" id="9622779"/>
<keyword evidence="2" id="KW-1185">Reference proteome</keyword>
<proteinExistence type="predicted"/>
<evidence type="ECO:0000313" key="1">
    <source>
        <dbReference type="EMBL" id="EFJ41938.1"/>
    </source>
</evidence>
<reference evidence="1 2" key="1">
    <citation type="journal article" date="2010" name="Science">
        <title>Genomic analysis of organismal complexity in the multicellular green alga Volvox carteri.</title>
        <authorList>
            <person name="Prochnik S.E."/>
            <person name="Umen J."/>
            <person name="Nedelcu A.M."/>
            <person name="Hallmann A."/>
            <person name="Miller S.M."/>
            <person name="Nishii I."/>
            <person name="Ferris P."/>
            <person name="Kuo A."/>
            <person name="Mitros T."/>
            <person name="Fritz-Laylin L.K."/>
            <person name="Hellsten U."/>
            <person name="Chapman J."/>
            <person name="Simakov O."/>
            <person name="Rensing S.A."/>
            <person name="Terry A."/>
            <person name="Pangilinan J."/>
            <person name="Kapitonov V."/>
            <person name="Jurka J."/>
            <person name="Salamov A."/>
            <person name="Shapiro H."/>
            <person name="Schmutz J."/>
            <person name="Grimwood J."/>
            <person name="Lindquist E."/>
            <person name="Lucas S."/>
            <person name="Grigoriev I.V."/>
            <person name="Schmitt R."/>
            <person name="Kirk D."/>
            <person name="Rokhsar D.S."/>
        </authorList>
    </citation>
    <scope>NUCLEOTIDE SEQUENCE [LARGE SCALE GENOMIC DNA]</scope>
    <source>
        <strain evidence="2">f. Nagariensis / Eve</strain>
    </source>
</reference>
<sequence>MRHYGIGYPGQTWAVSWAAGSYGPVTRNATQGDQANEVQVATGGGVVGFTSALRHGAQRALIALPRRLLTGLGLGLAALCPSSVVSCSSEVKYNGSTSARASTRTSVCISGSSGSSSGRHTCTSTCVGTSTCIISTSPSDEHRHFSRFQWSSRRGFFDEQQLSRGDSYHHRRRPTFR</sequence>
<protein>
    <submittedName>
        <fullName evidence="1">Uncharacterized protein</fullName>
    </submittedName>
</protein>